<dbReference type="AlphaFoldDB" id="A0A1I7Z6A3"/>
<accession>A0A1I7Z6A3</accession>
<dbReference type="PANTHER" id="PTHR46068">
    <property type="entry name" value="PROTEIN CBG27172"/>
    <property type="match status" value="1"/>
</dbReference>
<sequence length="104" mass="12335">MDRPRSGRPRKSRTRDVIDAVRSRISRNPERSMRTMAKDFRMSERSMRRIVNDELQLISSRKCTGHVLTAEMKEQRLEKCRSNGRQGVRRILFTDEKVFSIEPI</sequence>
<protein>
    <submittedName>
        <fullName evidence="2">HTH_Tnp_Tc3_2 domain-containing protein</fullName>
    </submittedName>
</protein>
<evidence type="ECO:0000313" key="1">
    <source>
        <dbReference type="Proteomes" id="UP000095287"/>
    </source>
</evidence>
<dbReference type="PANTHER" id="PTHR46068:SF1">
    <property type="entry name" value="TRANSPOSASE IS30-LIKE HTH DOMAIN-CONTAINING PROTEIN"/>
    <property type="match status" value="1"/>
</dbReference>
<name>A0A1I7Z6A3_9BILA</name>
<proteinExistence type="predicted"/>
<reference evidence="2" key="1">
    <citation type="submission" date="2016-11" db="UniProtKB">
        <authorList>
            <consortium name="WormBaseParasite"/>
        </authorList>
    </citation>
    <scope>IDENTIFICATION</scope>
</reference>
<dbReference type="Proteomes" id="UP000095287">
    <property type="component" value="Unplaced"/>
</dbReference>
<evidence type="ECO:0000313" key="2">
    <source>
        <dbReference type="WBParaSite" id="L893_g23256.t1"/>
    </source>
</evidence>
<dbReference type="WBParaSite" id="L893_g23256.t1">
    <property type="protein sequence ID" value="L893_g23256.t1"/>
    <property type="gene ID" value="L893_g23256"/>
</dbReference>
<keyword evidence="1" id="KW-1185">Reference proteome</keyword>
<organism evidence="1 2">
    <name type="scientific">Steinernema glaseri</name>
    <dbReference type="NCBI Taxonomy" id="37863"/>
    <lineage>
        <taxon>Eukaryota</taxon>
        <taxon>Metazoa</taxon>
        <taxon>Ecdysozoa</taxon>
        <taxon>Nematoda</taxon>
        <taxon>Chromadorea</taxon>
        <taxon>Rhabditida</taxon>
        <taxon>Tylenchina</taxon>
        <taxon>Panagrolaimomorpha</taxon>
        <taxon>Strongyloidoidea</taxon>
        <taxon>Steinernematidae</taxon>
        <taxon>Steinernema</taxon>
    </lineage>
</organism>